<keyword evidence="1" id="KW-0812">Transmembrane</keyword>
<dbReference type="EMBL" id="AP012052">
    <property type="protein sequence ID" value="BAJ73233.1"/>
    <property type="molecule type" value="Genomic_DNA"/>
</dbReference>
<feature type="domain" description="DUF418" evidence="2">
    <location>
        <begin position="240"/>
        <end position="354"/>
    </location>
</feature>
<feature type="transmembrane region" description="Helical" evidence="1">
    <location>
        <begin position="213"/>
        <end position="235"/>
    </location>
</feature>
<keyword evidence="1" id="KW-0472">Membrane</keyword>
<dbReference type="STRING" id="979556.MTES_0269"/>
<dbReference type="PANTHER" id="PTHR30590:SF3">
    <property type="entry name" value="HYPOTHETICAL MEMBRANE SPANNING PROTEIN"/>
    <property type="match status" value="1"/>
</dbReference>
<keyword evidence="1" id="KW-1133">Transmembrane helix</keyword>
<dbReference type="RefSeq" id="WP_013583360.1">
    <property type="nucleotide sequence ID" value="NC_015125.1"/>
</dbReference>
<reference key="2">
    <citation type="submission" date="2011-02" db="EMBL/GenBank/DDBJ databases">
        <title>Genome sequence of Microbacterium testaceum StLB037.</title>
        <authorList>
            <person name="Morohoshi T."/>
            <person name="Wang W.Z."/>
            <person name="Someya N."/>
            <person name="Ikeda T."/>
        </authorList>
    </citation>
    <scope>NUCLEOTIDE SEQUENCE</scope>
    <source>
        <strain>StLB037</strain>
    </source>
</reference>
<dbReference type="eggNOG" id="COG2311">
    <property type="taxonomic scope" value="Bacteria"/>
</dbReference>
<dbReference type="KEGG" id="mts:MTES_0269"/>
<evidence type="ECO:0000256" key="1">
    <source>
        <dbReference type="SAM" id="Phobius"/>
    </source>
</evidence>
<dbReference type="InterPro" id="IPR012429">
    <property type="entry name" value="HGSNAT_cat"/>
</dbReference>
<feature type="transmembrane region" description="Helical" evidence="1">
    <location>
        <begin position="64"/>
        <end position="83"/>
    </location>
</feature>
<feature type="transmembrane region" description="Helical" evidence="1">
    <location>
        <begin position="183"/>
        <end position="201"/>
    </location>
</feature>
<reference evidence="4 5" key="1">
    <citation type="journal article" date="2011" name="J. Bacteriol.">
        <title>Genome sequence of Microbacterium testaceum StLB037, an N-acylhomoserine lactone-degrading bacterium isolated from potato leaves.</title>
        <authorList>
            <person name="Morohoshi T."/>
            <person name="Wang W.-Z."/>
            <person name="Someya N."/>
            <person name="Ikeda T."/>
        </authorList>
    </citation>
    <scope>NUCLEOTIDE SEQUENCE [LARGE SCALE GENOMIC DNA]</scope>
    <source>
        <strain evidence="4 5">StLB037</strain>
    </source>
</reference>
<dbReference type="Pfam" id="PF07786">
    <property type="entry name" value="HGSNAT_cat"/>
    <property type="match status" value="1"/>
</dbReference>
<feature type="transmembrane region" description="Helical" evidence="1">
    <location>
        <begin position="320"/>
        <end position="344"/>
    </location>
</feature>
<name>E8N9I6_MICTS</name>
<feature type="transmembrane region" description="Helical" evidence="1">
    <location>
        <begin position="295"/>
        <end position="314"/>
    </location>
</feature>
<keyword evidence="4" id="KW-0012">Acyltransferase</keyword>
<feature type="transmembrane region" description="Helical" evidence="1">
    <location>
        <begin position="145"/>
        <end position="163"/>
    </location>
</feature>
<feature type="transmembrane region" description="Helical" evidence="1">
    <location>
        <begin position="120"/>
        <end position="138"/>
    </location>
</feature>
<dbReference type="GO" id="GO:0016746">
    <property type="term" value="F:acyltransferase activity"/>
    <property type="evidence" value="ECO:0007669"/>
    <property type="project" value="UniProtKB-KW"/>
</dbReference>
<dbReference type="InterPro" id="IPR052529">
    <property type="entry name" value="Bact_Transport_Assoc"/>
</dbReference>
<feature type="transmembrane region" description="Helical" evidence="1">
    <location>
        <begin position="255"/>
        <end position="275"/>
    </location>
</feature>
<protein>
    <submittedName>
        <fullName evidence="4">Predicted acyltransferase</fullName>
    </submittedName>
</protein>
<evidence type="ECO:0000259" key="3">
    <source>
        <dbReference type="Pfam" id="PF07786"/>
    </source>
</evidence>
<accession>E8N9I6</accession>
<proteinExistence type="predicted"/>
<feature type="domain" description="Heparan-alpha-glucosaminide N-acetyltransferase catalytic" evidence="3">
    <location>
        <begin position="23"/>
        <end position="206"/>
    </location>
</feature>
<organism evidence="4 5">
    <name type="scientific">Microbacterium testaceum (strain StLB037)</name>
    <dbReference type="NCBI Taxonomy" id="979556"/>
    <lineage>
        <taxon>Bacteria</taxon>
        <taxon>Bacillati</taxon>
        <taxon>Actinomycetota</taxon>
        <taxon>Actinomycetes</taxon>
        <taxon>Micrococcales</taxon>
        <taxon>Microbacteriaceae</taxon>
        <taxon>Microbacterium</taxon>
    </lineage>
</organism>
<dbReference type="InterPro" id="IPR007349">
    <property type="entry name" value="DUF418"/>
</dbReference>
<dbReference type="HOGENOM" id="CLU_036065_1_0_11"/>
<gene>
    <name evidence="4" type="ordered locus">MTES_0269</name>
</gene>
<sequence>MASAPELTSRPRRLWARFDGPGRLAGVDLARGLAVLGMLAAHLLDIEDFVPRDPSSWLDVVNGRSSILFAVLAGVSISLVTGGTRPIEGSRRARASARLALRGGLLWAIGILLVLTGVPVYVILPAYALLFALSLPFLGMRPRSLFLTAGALALVMPWIQPVLDAAPIWSGRGGDELASALGWHYPFTVWIAFLLAGMGLGRLDLRLLPEQALIVLAGSALALAGYGLALATVPLTTRNPYLAAVLTAEAHSSGLGEVIGSGGFAIAVIGLCLLLCRTPLRWLAVPLRAVGSMPLTAYVVQLLVWAVVALAVLGDTSDLWGIRALDLFGPLTLGLVVGCTVWVLTVGRGPLETAIDAVVRVVVGRDAGTSPVR</sequence>
<keyword evidence="4" id="KW-0808">Transferase</keyword>
<dbReference type="AlphaFoldDB" id="E8N9I6"/>
<dbReference type="Pfam" id="PF04235">
    <property type="entry name" value="DUF418"/>
    <property type="match status" value="1"/>
</dbReference>
<evidence type="ECO:0000313" key="5">
    <source>
        <dbReference type="Proteomes" id="UP000008975"/>
    </source>
</evidence>
<dbReference type="PANTHER" id="PTHR30590">
    <property type="entry name" value="INNER MEMBRANE PROTEIN"/>
    <property type="match status" value="1"/>
</dbReference>
<dbReference type="Proteomes" id="UP000008975">
    <property type="component" value="Chromosome"/>
</dbReference>
<evidence type="ECO:0000313" key="4">
    <source>
        <dbReference type="EMBL" id="BAJ73233.1"/>
    </source>
</evidence>
<evidence type="ECO:0000259" key="2">
    <source>
        <dbReference type="Pfam" id="PF04235"/>
    </source>
</evidence>